<evidence type="ECO:0000259" key="5">
    <source>
        <dbReference type="PROSITE" id="PS52004"/>
    </source>
</evidence>
<keyword evidence="7" id="KW-1185">Reference proteome</keyword>
<dbReference type="EMBL" id="AP014633">
    <property type="protein sequence ID" value="BAP56514.1"/>
    <property type="molecule type" value="Genomic_DNA"/>
</dbReference>
<dbReference type="GO" id="GO:0004315">
    <property type="term" value="F:3-oxoacyl-[acyl-carrier-protein] synthase activity"/>
    <property type="evidence" value="ECO:0007669"/>
    <property type="project" value="TreeGrafter"/>
</dbReference>
<dbReference type="PROSITE" id="PS52004">
    <property type="entry name" value="KS3_2"/>
    <property type="match status" value="1"/>
</dbReference>
<feature type="domain" description="Ketosynthase family 3 (KS3)" evidence="5">
    <location>
        <begin position="2"/>
        <end position="421"/>
    </location>
</feature>
<organism evidence="6 7">
    <name type="scientific">Thioploca ingrica</name>
    <dbReference type="NCBI Taxonomy" id="40754"/>
    <lineage>
        <taxon>Bacteria</taxon>
        <taxon>Pseudomonadati</taxon>
        <taxon>Pseudomonadota</taxon>
        <taxon>Gammaproteobacteria</taxon>
        <taxon>Thiotrichales</taxon>
        <taxon>Thiotrichaceae</taxon>
        <taxon>Thioploca</taxon>
    </lineage>
</organism>
<comment type="similarity">
    <text evidence="2 4">Belongs to the thiolase-like superfamily. Beta-ketoacyl-ACP synthases family.</text>
</comment>
<evidence type="ECO:0000256" key="4">
    <source>
        <dbReference type="RuleBase" id="RU003694"/>
    </source>
</evidence>
<evidence type="ECO:0000256" key="1">
    <source>
        <dbReference type="ARBA" id="ARBA00005194"/>
    </source>
</evidence>
<dbReference type="HOGENOM" id="CLU_000022_69_2_6"/>
<dbReference type="OrthoDB" id="9808669at2"/>
<dbReference type="Gene3D" id="3.40.47.10">
    <property type="match status" value="2"/>
</dbReference>
<evidence type="ECO:0000256" key="2">
    <source>
        <dbReference type="ARBA" id="ARBA00008467"/>
    </source>
</evidence>
<dbReference type="GO" id="GO:0006633">
    <property type="term" value="P:fatty acid biosynthetic process"/>
    <property type="evidence" value="ECO:0007669"/>
    <property type="project" value="TreeGrafter"/>
</dbReference>
<dbReference type="InterPro" id="IPR016039">
    <property type="entry name" value="Thiolase-like"/>
</dbReference>
<reference evidence="6" key="1">
    <citation type="journal article" date="2014" name="ISME J.">
        <title>Ecophysiology of Thioploca ingrica as revealed by the complete genome sequence supplemented with proteomic evidence.</title>
        <authorList>
            <person name="Kojima H."/>
            <person name="Ogura Y."/>
            <person name="Yamamoto N."/>
            <person name="Togashi T."/>
            <person name="Mori H."/>
            <person name="Watanabe T."/>
            <person name="Nemoto F."/>
            <person name="Kurokawa K."/>
            <person name="Hayashi T."/>
            <person name="Fukui M."/>
        </authorList>
    </citation>
    <scope>NUCLEOTIDE SEQUENCE [LARGE SCALE GENOMIC DNA]</scope>
</reference>
<sequence>MHQQVLVTGMGIISAIGQNIKEYGQSLYAGHHGITKLKDTFDPPISVKIGAQIRDFSLNTKLEEYACLGKELIQNAQQYTRRSPYVIQTSVISALEAWGNAQLHDKAIYPERLGIVVAGHNLTQHYQYDHYPKFRQNPEYLSPRYPLHFMDTDQIGTLSELFKIQGEGFTVGGASASGNVAIIKGYQLIQLGIVDACMVVGTLADLSPMALQGFYNMGALGGKRFADQPEKACRPFDKDHEGFIYGQASACLILESTNSAAQRGVKGVAKLLGGALVLEGNRLANPNEMSEIRAMKSALDQAHVKIDEVDYLNAHGTSSPLGDQTEIKAIRQVFQDRLSDVWINSTKGLTGHCLYSAGIVEAIATIIQMQQGFIHPNLNLDNPIETRCRFSDSTSVSTQIKTAMSNAFGFGGINSSIILCAC</sequence>
<dbReference type="InterPro" id="IPR014031">
    <property type="entry name" value="Ketoacyl_synth_C"/>
</dbReference>
<evidence type="ECO:0000256" key="3">
    <source>
        <dbReference type="ARBA" id="ARBA00022679"/>
    </source>
</evidence>
<dbReference type="GO" id="GO:0005829">
    <property type="term" value="C:cytosol"/>
    <property type="evidence" value="ECO:0007669"/>
    <property type="project" value="TreeGrafter"/>
</dbReference>
<dbReference type="KEGG" id="tig:THII_2217"/>
<evidence type="ECO:0000313" key="6">
    <source>
        <dbReference type="EMBL" id="BAP56514.1"/>
    </source>
</evidence>
<dbReference type="SMART" id="SM00825">
    <property type="entry name" value="PKS_KS"/>
    <property type="match status" value="1"/>
</dbReference>
<dbReference type="AlphaFoldDB" id="A0A090AH22"/>
<protein>
    <submittedName>
        <fullName evidence="6">3-oxoacyl-(Acyl-carrier-protein) synthase II</fullName>
    </submittedName>
</protein>
<dbReference type="InterPro" id="IPR000794">
    <property type="entry name" value="Beta-ketoacyl_synthase"/>
</dbReference>
<name>A0A090AH22_9GAMM</name>
<proteinExistence type="inferred from homology"/>
<dbReference type="STRING" id="40754.THII_2217"/>
<keyword evidence="3 4" id="KW-0808">Transferase</keyword>
<comment type="pathway">
    <text evidence="1">Lipid metabolism; fatty acid biosynthesis.</text>
</comment>
<gene>
    <name evidence="6" type="ORF">THII_2217</name>
</gene>
<dbReference type="InterPro" id="IPR014030">
    <property type="entry name" value="Ketoacyl_synth_N"/>
</dbReference>
<evidence type="ECO:0000313" key="7">
    <source>
        <dbReference type="Proteomes" id="UP000031623"/>
    </source>
</evidence>
<dbReference type="NCBIfam" id="NF005490">
    <property type="entry name" value="PRK07103.1"/>
    <property type="match status" value="1"/>
</dbReference>
<dbReference type="Proteomes" id="UP000031623">
    <property type="component" value="Chromosome"/>
</dbReference>
<dbReference type="Pfam" id="PF02801">
    <property type="entry name" value="Ketoacyl-synt_C"/>
    <property type="match status" value="1"/>
</dbReference>
<accession>A0A090AH22</accession>
<dbReference type="SUPFAM" id="SSF53901">
    <property type="entry name" value="Thiolase-like"/>
    <property type="match status" value="2"/>
</dbReference>
<dbReference type="InterPro" id="IPR020841">
    <property type="entry name" value="PKS_Beta-ketoAc_synthase_dom"/>
</dbReference>
<dbReference type="Pfam" id="PF00109">
    <property type="entry name" value="ketoacyl-synt"/>
    <property type="match status" value="1"/>
</dbReference>
<dbReference type="PANTHER" id="PTHR11712:SF336">
    <property type="entry name" value="3-OXOACYL-[ACYL-CARRIER-PROTEIN] SYNTHASE, MITOCHONDRIAL"/>
    <property type="match status" value="1"/>
</dbReference>
<dbReference type="PANTHER" id="PTHR11712">
    <property type="entry name" value="POLYKETIDE SYNTHASE-RELATED"/>
    <property type="match status" value="1"/>
</dbReference>
<dbReference type="CDD" id="cd00834">
    <property type="entry name" value="KAS_I_II"/>
    <property type="match status" value="1"/>
</dbReference>